<dbReference type="GO" id="GO:0030145">
    <property type="term" value="F:manganese ion binding"/>
    <property type="evidence" value="ECO:0007669"/>
    <property type="project" value="InterPro"/>
</dbReference>
<keyword evidence="6 13" id="KW-0645">Protease</keyword>
<sequence>MATSIDEILSGKYPAKAHALRVSDCLRQQHPSLTNGYIYLESIKSSHYEDSDQEVSPLRQRRAFFYLSGCNLADSSLLYSIAEKKLTLYIPSIDPEDVLWSGLPMSVEQACEKFDVDEVRTADQIDSDLRSIEAAATPAQPIFILEGRVSRVFQQQVEGSLITGTLKTAIDECRALKDAYEVALIKRANAITAEAHHAVMARVRASSNERELNATFLERCVSLGAPTQAYTGIFAAGRAAATLHYVHNDATLKGKQLLLLDAGCEVDCYASDVTRTFPISGSFSKEAREIYDVVLTMQKECLALCKPGKNWDEVHVHAHRVAIKGLKALGVLKGDEEELLSSRVSCAFLPHGLGHYLGMDTHDTGGHPNYQDEDKMFRYLRKRGPLPVGAVITVEPGIYFCEFIIRPYLQDSKFSKFIDEATLEKYWDVGGVRIEDNILITPGGYENLTTAAKEVGDMLAIINA</sequence>
<dbReference type="Gene3D" id="3.90.230.10">
    <property type="entry name" value="Creatinase/methionine aminopeptidase superfamily"/>
    <property type="match status" value="1"/>
</dbReference>
<keyword evidence="14" id="KW-1185">Reference proteome</keyword>
<comment type="function">
    <text evidence="3">Catalyzes the removal of a penultimate prolyl residue from the N-termini of peptides.</text>
</comment>
<dbReference type="InterPro" id="IPR036005">
    <property type="entry name" value="Creatinase/aminopeptidase-like"/>
</dbReference>
<dbReference type="AlphaFoldDB" id="A0A5J5EMD7"/>
<dbReference type="GO" id="GO:0070006">
    <property type="term" value="F:metalloaminopeptidase activity"/>
    <property type="evidence" value="ECO:0007669"/>
    <property type="project" value="InterPro"/>
</dbReference>
<dbReference type="SMART" id="SM01011">
    <property type="entry name" value="AMP_N"/>
    <property type="match status" value="1"/>
</dbReference>
<evidence type="ECO:0000256" key="7">
    <source>
        <dbReference type="ARBA" id="ARBA00022723"/>
    </source>
</evidence>
<dbReference type="EC" id="3.4.11.9" evidence="5"/>
<dbReference type="PANTHER" id="PTHR43226">
    <property type="entry name" value="XAA-PRO AMINOPEPTIDASE 3"/>
    <property type="match status" value="1"/>
</dbReference>
<dbReference type="Proteomes" id="UP000326924">
    <property type="component" value="Unassembled WGS sequence"/>
</dbReference>
<dbReference type="PANTHER" id="PTHR43226:SF1">
    <property type="entry name" value="XAA-PRO DIPEPTIDASE"/>
    <property type="match status" value="1"/>
</dbReference>
<keyword evidence="6 13" id="KW-0031">Aminopeptidase</keyword>
<evidence type="ECO:0000256" key="11">
    <source>
        <dbReference type="ARBA" id="ARBA00030849"/>
    </source>
</evidence>
<evidence type="ECO:0000259" key="12">
    <source>
        <dbReference type="SMART" id="SM01011"/>
    </source>
</evidence>
<organism evidence="13 14">
    <name type="scientific">Sphaerosporella brunnea</name>
    <dbReference type="NCBI Taxonomy" id="1250544"/>
    <lineage>
        <taxon>Eukaryota</taxon>
        <taxon>Fungi</taxon>
        <taxon>Dikarya</taxon>
        <taxon>Ascomycota</taxon>
        <taxon>Pezizomycotina</taxon>
        <taxon>Pezizomycetes</taxon>
        <taxon>Pezizales</taxon>
        <taxon>Pyronemataceae</taxon>
        <taxon>Sphaerosporella</taxon>
    </lineage>
</organism>
<comment type="catalytic activity">
    <reaction evidence="1">
        <text>Release of any N-terminal amino acid, including proline, that is linked to proline, even from a dipeptide or tripeptide.</text>
        <dbReference type="EC" id="3.4.11.9"/>
    </reaction>
</comment>
<protein>
    <recommendedName>
        <fullName evidence="5">Xaa-Pro aminopeptidase</fullName>
        <ecNumber evidence="5">3.4.11.9</ecNumber>
    </recommendedName>
    <alternativeName>
        <fullName evidence="11">Aminoacylproline aminopeptidase</fullName>
    </alternativeName>
</protein>
<evidence type="ECO:0000313" key="14">
    <source>
        <dbReference type="Proteomes" id="UP000326924"/>
    </source>
</evidence>
<evidence type="ECO:0000256" key="5">
    <source>
        <dbReference type="ARBA" id="ARBA00012574"/>
    </source>
</evidence>
<evidence type="ECO:0000256" key="8">
    <source>
        <dbReference type="ARBA" id="ARBA00022801"/>
    </source>
</evidence>
<comment type="caution">
    <text evidence="13">The sequence shown here is derived from an EMBL/GenBank/DDBJ whole genome shotgun (WGS) entry which is preliminary data.</text>
</comment>
<dbReference type="FunFam" id="3.90.230.10:FF:000002">
    <property type="entry name" value="Xaa-Pro aminopeptidase 3"/>
    <property type="match status" value="1"/>
</dbReference>
<accession>A0A5J5EMD7</accession>
<keyword evidence="8" id="KW-0378">Hydrolase</keyword>
<dbReference type="SUPFAM" id="SSF53092">
    <property type="entry name" value="Creatinase/prolidase N-terminal domain"/>
    <property type="match status" value="1"/>
</dbReference>
<keyword evidence="7" id="KW-0479">Metal-binding</keyword>
<dbReference type="InterPro" id="IPR007865">
    <property type="entry name" value="Aminopep_P_N"/>
</dbReference>
<evidence type="ECO:0000313" key="13">
    <source>
        <dbReference type="EMBL" id="KAA8896386.1"/>
    </source>
</evidence>
<evidence type="ECO:0000256" key="4">
    <source>
        <dbReference type="ARBA" id="ARBA00008766"/>
    </source>
</evidence>
<evidence type="ECO:0000256" key="3">
    <source>
        <dbReference type="ARBA" id="ARBA00002443"/>
    </source>
</evidence>
<gene>
    <name evidence="13" type="ORF">FN846DRAFT_783719</name>
</gene>
<dbReference type="InParanoid" id="A0A5J5EMD7"/>
<keyword evidence="10" id="KW-0464">Manganese</keyword>
<keyword evidence="9" id="KW-0482">Metalloprotease</keyword>
<dbReference type="InterPro" id="IPR000994">
    <property type="entry name" value="Pept_M24"/>
</dbReference>
<feature type="domain" description="Aminopeptidase P N-terminal" evidence="12">
    <location>
        <begin position="13"/>
        <end position="153"/>
    </location>
</feature>
<dbReference type="Pfam" id="PF05195">
    <property type="entry name" value="AMP_N"/>
    <property type="match status" value="1"/>
</dbReference>
<evidence type="ECO:0000256" key="2">
    <source>
        <dbReference type="ARBA" id="ARBA00001936"/>
    </source>
</evidence>
<dbReference type="CDD" id="cd01087">
    <property type="entry name" value="Prolidase"/>
    <property type="match status" value="1"/>
</dbReference>
<dbReference type="Gene3D" id="3.40.350.10">
    <property type="entry name" value="Creatinase/prolidase N-terminal domain"/>
    <property type="match status" value="1"/>
</dbReference>
<dbReference type="InterPro" id="IPR052433">
    <property type="entry name" value="X-Pro_dipept-like"/>
</dbReference>
<reference evidence="13 14" key="1">
    <citation type="submission" date="2019-09" db="EMBL/GenBank/DDBJ databases">
        <title>Draft genome of the ectomycorrhizal ascomycete Sphaerosporella brunnea.</title>
        <authorList>
            <consortium name="DOE Joint Genome Institute"/>
            <person name="Benucci G.M."/>
            <person name="Marozzi G."/>
            <person name="Antonielli L."/>
            <person name="Sanchez S."/>
            <person name="Marco P."/>
            <person name="Wang X."/>
            <person name="Falini L.B."/>
            <person name="Barry K."/>
            <person name="Haridas S."/>
            <person name="Lipzen A."/>
            <person name="Labutti K."/>
            <person name="Grigoriev I.V."/>
            <person name="Murat C."/>
            <person name="Martin F."/>
            <person name="Albertini E."/>
            <person name="Donnini D."/>
            <person name="Bonito G."/>
        </authorList>
    </citation>
    <scope>NUCLEOTIDE SEQUENCE [LARGE SCALE GENOMIC DNA]</scope>
    <source>
        <strain evidence="13 14">Sb_GMNB300</strain>
    </source>
</reference>
<dbReference type="SUPFAM" id="SSF55920">
    <property type="entry name" value="Creatinase/aminopeptidase"/>
    <property type="match status" value="1"/>
</dbReference>
<name>A0A5J5EMD7_9PEZI</name>
<evidence type="ECO:0000256" key="1">
    <source>
        <dbReference type="ARBA" id="ARBA00001424"/>
    </source>
</evidence>
<dbReference type="GO" id="GO:0006508">
    <property type="term" value="P:proteolysis"/>
    <property type="evidence" value="ECO:0007669"/>
    <property type="project" value="TreeGrafter"/>
</dbReference>
<evidence type="ECO:0000256" key="9">
    <source>
        <dbReference type="ARBA" id="ARBA00023049"/>
    </source>
</evidence>
<comment type="similarity">
    <text evidence="4">Belongs to the peptidase M24B family.</text>
</comment>
<evidence type="ECO:0000256" key="10">
    <source>
        <dbReference type="ARBA" id="ARBA00023211"/>
    </source>
</evidence>
<dbReference type="Pfam" id="PF00557">
    <property type="entry name" value="Peptidase_M24"/>
    <property type="match status" value="1"/>
</dbReference>
<dbReference type="OrthoDB" id="10261878at2759"/>
<comment type="cofactor">
    <cofactor evidence="2">
        <name>Mn(2+)</name>
        <dbReference type="ChEBI" id="CHEBI:29035"/>
    </cofactor>
</comment>
<evidence type="ECO:0000256" key="6">
    <source>
        <dbReference type="ARBA" id="ARBA00022438"/>
    </source>
</evidence>
<dbReference type="FunCoup" id="A0A5J5EMD7">
    <property type="interactions" value="421"/>
</dbReference>
<proteinExistence type="inferred from homology"/>
<dbReference type="EMBL" id="VXIS01000213">
    <property type="protein sequence ID" value="KAA8896386.1"/>
    <property type="molecule type" value="Genomic_DNA"/>
</dbReference>
<dbReference type="InterPro" id="IPR029149">
    <property type="entry name" value="Creatin/AminoP/Spt16_N"/>
</dbReference>